<keyword evidence="3" id="KW-1185">Reference proteome</keyword>
<dbReference type="GO" id="GO:0016740">
    <property type="term" value="F:transferase activity"/>
    <property type="evidence" value="ECO:0007669"/>
    <property type="project" value="UniProtKB-KW"/>
</dbReference>
<evidence type="ECO:0000313" key="3">
    <source>
        <dbReference type="Proteomes" id="UP000189857"/>
    </source>
</evidence>
<dbReference type="InterPro" id="IPR007074">
    <property type="entry name" value="LicD/FKTN/FKRP_NTP_transf"/>
</dbReference>
<dbReference type="OrthoDB" id="9786100at2"/>
<proteinExistence type="predicted"/>
<accession>A0A1T4K4L0</accession>
<dbReference type="RefSeq" id="WP_078785837.1">
    <property type="nucleotide sequence ID" value="NZ_CACZYW010000005.1"/>
</dbReference>
<protein>
    <submittedName>
        <fullName evidence="2">Lipopolysaccharide cholinephosphotransferase</fullName>
    </submittedName>
</protein>
<dbReference type="PANTHER" id="PTHR43404:SF2">
    <property type="entry name" value="LIPOPOLYSACCHARIDE CHOLINEPHOSPHOTRANSFERASE LICD"/>
    <property type="match status" value="1"/>
</dbReference>
<reference evidence="2 3" key="1">
    <citation type="submission" date="2017-02" db="EMBL/GenBank/DDBJ databases">
        <authorList>
            <person name="Peterson S.W."/>
        </authorList>
    </citation>
    <scope>NUCLEOTIDE SEQUENCE [LARGE SCALE GENOMIC DNA]</scope>
    <source>
        <strain evidence="2 3">ATCC 17233</strain>
    </source>
</reference>
<gene>
    <name evidence="2" type="ORF">SAMN02745110_00155</name>
</gene>
<dbReference type="Proteomes" id="UP000189857">
    <property type="component" value="Unassembled WGS sequence"/>
</dbReference>
<dbReference type="AlphaFoldDB" id="A0A1T4K4L0"/>
<organism evidence="2 3">
    <name type="scientific">Eubacterium ruminantium</name>
    <dbReference type="NCBI Taxonomy" id="42322"/>
    <lineage>
        <taxon>Bacteria</taxon>
        <taxon>Bacillati</taxon>
        <taxon>Bacillota</taxon>
        <taxon>Clostridia</taxon>
        <taxon>Eubacteriales</taxon>
        <taxon>Eubacteriaceae</taxon>
        <taxon>Eubacterium</taxon>
    </lineage>
</organism>
<name>A0A1T4K4L0_9FIRM</name>
<dbReference type="EMBL" id="FUXA01000003">
    <property type="protein sequence ID" value="SJZ37380.1"/>
    <property type="molecule type" value="Genomic_DNA"/>
</dbReference>
<dbReference type="Pfam" id="PF04991">
    <property type="entry name" value="LicD"/>
    <property type="match status" value="1"/>
</dbReference>
<sequence>MDKETLRKLQLMEFDLLKDFIRVCEKHNLRYYMLAGTLLGAVRHDGFIPWDDDIDVGMPREDYEKFIRLSRKEFKKGYSLMMYQKGNSRYPWARLITKEMKLVINMANIPREEYVWIDVIPLDGFPGSKLKSTIHKIHLSFWWNLNNIVQYDQLVDQKRKRSRKGKIAIKIASHFKWIGKFVDYRLCLHKLNKILMKYPFDSNTKYVIDYLAAFGFDEIFDRKYFKSAKKYKFEGEMINGPVDADGVLTTIFGPNYMTPPPEAERNRHYAEIAK</sequence>
<dbReference type="PANTHER" id="PTHR43404">
    <property type="entry name" value="LIPOPOLYSACCHARIDE CHOLINEPHOSPHOTRANSFERASE LICD"/>
    <property type="match status" value="1"/>
</dbReference>
<evidence type="ECO:0000313" key="2">
    <source>
        <dbReference type="EMBL" id="SJZ37380.1"/>
    </source>
</evidence>
<dbReference type="GO" id="GO:0009100">
    <property type="term" value="P:glycoprotein metabolic process"/>
    <property type="evidence" value="ECO:0007669"/>
    <property type="project" value="UniProtKB-ARBA"/>
</dbReference>
<feature type="domain" description="LicD/FKTN/FKRP nucleotidyltransferase" evidence="1">
    <location>
        <begin position="24"/>
        <end position="253"/>
    </location>
</feature>
<keyword evidence="2" id="KW-0808">Transferase</keyword>
<dbReference type="InterPro" id="IPR052942">
    <property type="entry name" value="LPS_cholinephosphotransferase"/>
</dbReference>
<evidence type="ECO:0000259" key="1">
    <source>
        <dbReference type="Pfam" id="PF04991"/>
    </source>
</evidence>